<dbReference type="STRING" id="76021.BS329_41440"/>
<protein>
    <recommendedName>
        <fullName evidence="3">N-acetyltransferase domain-containing protein</fullName>
    </recommendedName>
</protein>
<evidence type="ECO:0000256" key="2">
    <source>
        <dbReference type="ARBA" id="ARBA00023315"/>
    </source>
</evidence>
<dbReference type="InterPro" id="IPR000182">
    <property type="entry name" value="GNAT_dom"/>
</dbReference>
<dbReference type="PROSITE" id="PS51186">
    <property type="entry name" value="GNAT"/>
    <property type="match status" value="1"/>
</dbReference>
<evidence type="ECO:0000256" key="1">
    <source>
        <dbReference type="ARBA" id="ARBA00022679"/>
    </source>
</evidence>
<dbReference type="EMBL" id="MQUQ01000049">
    <property type="protein sequence ID" value="OLZ42816.1"/>
    <property type="molecule type" value="Genomic_DNA"/>
</dbReference>
<dbReference type="InterPro" id="IPR016181">
    <property type="entry name" value="Acyl_CoA_acyltransferase"/>
</dbReference>
<evidence type="ECO:0000313" key="4">
    <source>
        <dbReference type="EMBL" id="OLZ42816.1"/>
    </source>
</evidence>
<feature type="domain" description="N-acetyltransferase" evidence="3">
    <location>
        <begin position="13"/>
        <end position="184"/>
    </location>
</feature>
<organism evidence="4 5">
    <name type="scientific">Amycolatopsis coloradensis</name>
    <dbReference type="NCBI Taxonomy" id="76021"/>
    <lineage>
        <taxon>Bacteria</taxon>
        <taxon>Bacillati</taxon>
        <taxon>Actinomycetota</taxon>
        <taxon>Actinomycetes</taxon>
        <taxon>Pseudonocardiales</taxon>
        <taxon>Pseudonocardiaceae</taxon>
        <taxon>Amycolatopsis</taxon>
    </lineage>
</organism>
<name>A0A1R0KDC1_9PSEU</name>
<proteinExistence type="predicted"/>
<dbReference type="Pfam" id="PF00583">
    <property type="entry name" value="Acetyltransf_1"/>
    <property type="match status" value="1"/>
</dbReference>
<evidence type="ECO:0000313" key="5">
    <source>
        <dbReference type="Proteomes" id="UP000187486"/>
    </source>
</evidence>
<dbReference type="PANTHER" id="PTHR43072">
    <property type="entry name" value="N-ACETYLTRANSFERASE"/>
    <property type="match status" value="1"/>
</dbReference>
<dbReference type="GO" id="GO:0016747">
    <property type="term" value="F:acyltransferase activity, transferring groups other than amino-acyl groups"/>
    <property type="evidence" value="ECO:0007669"/>
    <property type="project" value="InterPro"/>
</dbReference>
<keyword evidence="5" id="KW-1185">Reference proteome</keyword>
<gene>
    <name evidence="4" type="ORF">BS329_41440</name>
</gene>
<dbReference type="Gene3D" id="3.40.630.30">
    <property type="match status" value="1"/>
</dbReference>
<evidence type="ECO:0000259" key="3">
    <source>
        <dbReference type="PROSITE" id="PS51186"/>
    </source>
</evidence>
<sequence>METQQHAAVGTSPLIRPVRSADVHAVAAIHNSYVHDTLTCAPESARTLAQWHELVQELTTQRLPFLIAEQHGAEQLDKEQGGTVVGFAYAAPWKPGPSYRHTAEASMYFAPDHVGHGLGPVLMPHLIQGCRQAEIHRLIGSAGDWGNGSVHRLDFLYRFGFDKVGVLRRVARNRDRWIDIHLFQLDLDEQDSWDTAEPRLV</sequence>
<accession>A0A1R0KDC1</accession>
<dbReference type="SUPFAM" id="SSF55729">
    <property type="entry name" value="Acyl-CoA N-acyltransferases (Nat)"/>
    <property type="match status" value="1"/>
</dbReference>
<keyword evidence="1" id="KW-0808">Transferase</keyword>
<dbReference type="AlphaFoldDB" id="A0A1R0KDC1"/>
<dbReference type="Proteomes" id="UP000187486">
    <property type="component" value="Unassembled WGS sequence"/>
</dbReference>
<keyword evidence="2" id="KW-0012">Acyltransferase</keyword>
<dbReference type="CDD" id="cd04301">
    <property type="entry name" value="NAT_SF"/>
    <property type="match status" value="1"/>
</dbReference>
<comment type="caution">
    <text evidence="4">The sequence shown here is derived from an EMBL/GenBank/DDBJ whole genome shotgun (WGS) entry which is preliminary data.</text>
</comment>
<dbReference type="PANTHER" id="PTHR43072:SF23">
    <property type="entry name" value="UPF0039 PROTEIN C11D3.02C"/>
    <property type="match status" value="1"/>
</dbReference>
<reference evidence="4 5" key="1">
    <citation type="submission" date="2016-01" db="EMBL/GenBank/DDBJ databases">
        <title>Amycolatopsis coloradensis genome sequencing and assembly.</title>
        <authorList>
            <person name="Mayilraj S."/>
        </authorList>
    </citation>
    <scope>NUCLEOTIDE SEQUENCE [LARGE SCALE GENOMIC DNA]</scope>
    <source>
        <strain evidence="4 5">DSM 44225</strain>
    </source>
</reference>